<evidence type="ECO:0000256" key="2">
    <source>
        <dbReference type="ARBA" id="ARBA00012543"/>
    </source>
</evidence>
<evidence type="ECO:0000256" key="6">
    <source>
        <dbReference type="ARBA" id="ARBA00023180"/>
    </source>
</evidence>
<keyword evidence="5" id="KW-0472">Membrane</keyword>
<comment type="subcellular location">
    <subcellularLocation>
        <location evidence="1">Cell membrane</location>
        <topology evidence="1">Multi-pass membrane protein</topology>
    </subcellularLocation>
</comment>
<evidence type="ECO:0000256" key="3">
    <source>
        <dbReference type="ARBA" id="ARBA00022475"/>
    </source>
</evidence>
<evidence type="ECO:0000259" key="7">
    <source>
        <dbReference type="Pfam" id="PF08407"/>
    </source>
</evidence>
<proteinExistence type="predicted"/>
<evidence type="ECO:0000256" key="1">
    <source>
        <dbReference type="ARBA" id="ARBA00004651"/>
    </source>
</evidence>
<evidence type="ECO:0000313" key="9">
    <source>
        <dbReference type="EMBL" id="KAF5245226.1"/>
    </source>
</evidence>
<dbReference type="Pfam" id="PF08407">
    <property type="entry name" value="Chitin_synth_1N"/>
    <property type="match status" value="1"/>
</dbReference>
<dbReference type="InterPro" id="IPR013616">
    <property type="entry name" value="Chitin_synth_N"/>
</dbReference>
<gene>
    <name evidence="9" type="ORF">FAUST_1881</name>
</gene>
<keyword evidence="4" id="KW-0328">Glycosyltransferase</keyword>
<dbReference type="InterPro" id="IPR031348">
    <property type="entry name" value="PigL_N"/>
</dbReference>
<feature type="domain" description="Chitin synthase N-terminal" evidence="7">
    <location>
        <begin position="404"/>
        <end position="458"/>
    </location>
</feature>
<sequence length="672" mass="75963">MDPLSIATGCASLVTTIGSLTISINSFVRNCREARSDLDSVSRELHSLQTVLELIEEDAKDDTKPFPETIQRHVSGIVTNCNSVVVEIQTCITKYGDGKVRSKAAWVLNGQGDMGKLRSSLEAHKSALELALDMLTLSLTKDIKTDTTEILNDTAAIKDDTAQILQEIAQLQARLPETAAAPNDFILQKFLEDMATYTETTLDVDGGFSDRASSKALSFINEREESPQLSNPSALPVRTSQNEYNIESNQVSHSRVMIYGGDGVKKTDDLEHPNEKPFAKLAERKSLIKDYNTDLVETHMASQNLPPYLKPTPGPEKLEPIPLKPLWVRSSDYDYVVEETSATTLDSPRNVQKLLTNQRLDHVMPSIPKELIPDKPGVERRAHVKDLSPEMVFRVAYNVHPFFNNFVYDVPVPNDILTAVPLKNGREFTTSRFTWVTCPPHKMVAEKYCLRPTFYATRPVTKFILLVVVRPLNQDLRNTWNLIHKAIAYAEEKIGPETWKQIRVHIHIEWHISKLCFGFLKIIGAIQDFNIPARRVYQKMVLRAALTQDTLEVTGKYVEGTIQESTVQLREAYNGESGEVHPADIPIRVVVTRGHVNYPDFAPWTRSIKRILDAEHIIHMDSLKSNIDRDHTFLYRAWTAKKPLVTTDDSIGLINFDDLVKQTRRFKDRILG</sequence>
<dbReference type="Pfam" id="PF17111">
    <property type="entry name" value="PigL_N"/>
    <property type="match status" value="1"/>
</dbReference>
<keyword evidence="3" id="KW-1003">Cell membrane</keyword>
<dbReference type="GO" id="GO:0004100">
    <property type="term" value="F:chitin synthase activity"/>
    <property type="evidence" value="ECO:0007669"/>
    <property type="project" value="UniProtKB-EC"/>
</dbReference>
<evidence type="ECO:0000259" key="8">
    <source>
        <dbReference type="Pfam" id="PF17111"/>
    </source>
</evidence>
<keyword evidence="5" id="KW-1133">Transmembrane helix</keyword>
<feature type="domain" description="Azaphilone pigments biosynthesis cluster protein L N-terminal" evidence="8">
    <location>
        <begin position="1"/>
        <end position="172"/>
    </location>
</feature>
<keyword evidence="10" id="KW-1185">Reference proteome</keyword>
<dbReference type="Proteomes" id="UP000537989">
    <property type="component" value="Unassembled WGS sequence"/>
</dbReference>
<dbReference type="EC" id="2.4.1.16" evidence="2"/>
<dbReference type="EMBL" id="JAAMOD010000041">
    <property type="protein sequence ID" value="KAF5245226.1"/>
    <property type="molecule type" value="Genomic_DNA"/>
</dbReference>
<keyword evidence="6" id="KW-0325">Glycoprotein</keyword>
<protein>
    <recommendedName>
        <fullName evidence="2">chitin synthase</fullName>
        <ecNumber evidence="2">2.4.1.16</ecNumber>
    </recommendedName>
</protein>
<evidence type="ECO:0000256" key="4">
    <source>
        <dbReference type="ARBA" id="ARBA00022676"/>
    </source>
</evidence>
<accession>A0AAN6HJA4</accession>
<evidence type="ECO:0000313" key="10">
    <source>
        <dbReference type="Proteomes" id="UP000537989"/>
    </source>
</evidence>
<dbReference type="AlphaFoldDB" id="A0AAN6HJA4"/>
<evidence type="ECO:0000256" key="5">
    <source>
        <dbReference type="ARBA" id="ARBA00022989"/>
    </source>
</evidence>
<keyword evidence="5" id="KW-0812">Transmembrane</keyword>
<keyword evidence="4" id="KW-0808">Transferase</keyword>
<dbReference type="GO" id="GO:0005886">
    <property type="term" value="C:plasma membrane"/>
    <property type="evidence" value="ECO:0007669"/>
    <property type="project" value="UniProtKB-SubCell"/>
</dbReference>
<name>A0AAN6HJA4_FUSAU</name>
<comment type="caution">
    <text evidence="9">The sequence shown here is derived from an EMBL/GenBank/DDBJ whole genome shotgun (WGS) entry which is preliminary data.</text>
</comment>
<organism evidence="9 10">
    <name type="scientific">Fusarium austroamericanum</name>
    <dbReference type="NCBI Taxonomy" id="282268"/>
    <lineage>
        <taxon>Eukaryota</taxon>
        <taxon>Fungi</taxon>
        <taxon>Dikarya</taxon>
        <taxon>Ascomycota</taxon>
        <taxon>Pezizomycotina</taxon>
        <taxon>Sordariomycetes</taxon>
        <taxon>Hypocreomycetidae</taxon>
        <taxon>Hypocreales</taxon>
        <taxon>Nectriaceae</taxon>
        <taxon>Fusarium</taxon>
    </lineage>
</organism>
<reference evidence="9 10" key="1">
    <citation type="submission" date="2020-02" db="EMBL/GenBank/DDBJ databases">
        <title>Identification and distribution of gene clusters putatively required for synthesis of sphingolipid metabolism inhibitors in phylogenetically diverse species of the filamentous fungus Fusarium.</title>
        <authorList>
            <person name="Kim H.-S."/>
            <person name="Busman M."/>
            <person name="Brown D.W."/>
            <person name="Divon H."/>
            <person name="Uhlig S."/>
            <person name="Proctor R.H."/>
        </authorList>
    </citation>
    <scope>NUCLEOTIDE SEQUENCE [LARGE SCALE GENOMIC DNA]</scope>
    <source>
        <strain evidence="9 10">NRRL 2903</strain>
    </source>
</reference>